<feature type="coiled-coil region" evidence="1">
    <location>
        <begin position="109"/>
        <end position="140"/>
    </location>
</feature>
<accession>A0A426DH30</accession>
<proteinExistence type="predicted"/>
<dbReference type="RefSeq" id="WP_125127602.1">
    <property type="nucleotide sequence ID" value="NZ_RHJS01000002.1"/>
</dbReference>
<gene>
    <name evidence="2" type="ORF">EBB54_12255</name>
</gene>
<protein>
    <submittedName>
        <fullName evidence="2">Uncharacterized protein</fullName>
    </submittedName>
</protein>
<keyword evidence="1" id="KW-0175">Coiled coil</keyword>
<dbReference type="Proteomes" id="UP000274920">
    <property type="component" value="Unassembled WGS sequence"/>
</dbReference>
<name>A0A426DH30_9FIRM</name>
<reference evidence="2" key="1">
    <citation type="submission" date="2018-10" db="EMBL/GenBank/DDBJ databases">
        <title>Schaedlerella arabinophila gen. nov. sp. nov., isolated from the mouse intestinal tract and comparative analysis with the genome of the closely related altered Schaedler flora strain ASF502.</title>
        <authorList>
            <person name="Miyake S."/>
            <person name="Soh M."/>
            <person name="Seedorf H."/>
        </authorList>
    </citation>
    <scope>NUCLEOTIDE SEQUENCE [LARGE SCALE GENOMIC DNA]</scope>
    <source>
        <strain evidence="2">DSM 106076</strain>
    </source>
</reference>
<dbReference type="EMBL" id="RHJS01000002">
    <property type="protein sequence ID" value="RRK32056.1"/>
    <property type="molecule type" value="Genomic_DNA"/>
</dbReference>
<sequence length="141" mass="17001">MVDQSKIAEIFNDFMSLYLGREQMGIEELCKRHDYHRMLMGLLSNLDEAAKIPVPVVMKECYEVYKKYRNREMTEPDYEALIEETRKLSDKWKSNKWCTRILVELVGLLEEDDKERRRIAEEVEREMEEMEEKMLRQENAA</sequence>
<organism evidence="2 3">
    <name type="scientific">Schaedlerella arabinosiphila</name>
    <dbReference type="NCBI Taxonomy" id="2044587"/>
    <lineage>
        <taxon>Bacteria</taxon>
        <taxon>Bacillati</taxon>
        <taxon>Bacillota</taxon>
        <taxon>Clostridia</taxon>
        <taxon>Lachnospirales</taxon>
        <taxon>Lachnospiraceae</taxon>
        <taxon>Schaedlerella</taxon>
    </lineage>
</organism>
<dbReference type="AlphaFoldDB" id="A0A426DH30"/>
<evidence type="ECO:0000256" key="1">
    <source>
        <dbReference type="SAM" id="Coils"/>
    </source>
</evidence>
<comment type="caution">
    <text evidence="2">The sequence shown here is derived from an EMBL/GenBank/DDBJ whole genome shotgun (WGS) entry which is preliminary data.</text>
</comment>
<keyword evidence="3" id="KW-1185">Reference proteome</keyword>
<evidence type="ECO:0000313" key="3">
    <source>
        <dbReference type="Proteomes" id="UP000274920"/>
    </source>
</evidence>
<evidence type="ECO:0000313" key="2">
    <source>
        <dbReference type="EMBL" id="RRK32056.1"/>
    </source>
</evidence>